<dbReference type="GO" id="GO:0006508">
    <property type="term" value="P:proteolysis"/>
    <property type="evidence" value="ECO:0007669"/>
    <property type="project" value="UniProtKB-KW"/>
</dbReference>
<evidence type="ECO:0000256" key="4">
    <source>
        <dbReference type="ARBA" id="ARBA00022801"/>
    </source>
</evidence>
<protein>
    <recommendedName>
        <fullName evidence="7">Probable cytosol aminopeptidase</fullName>
    </recommendedName>
    <alternativeName>
        <fullName evidence="8">Leucine aminopeptidase</fullName>
    </alternativeName>
    <alternativeName>
        <fullName evidence="5">Leucyl aminopeptidase</fullName>
    </alternativeName>
</protein>
<dbReference type="OrthoDB" id="9809354at2"/>
<proteinExistence type="inferred from homology"/>
<dbReference type="AlphaFoldDB" id="A0A328U129"/>
<dbReference type="Gene3D" id="3.40.220.10">
    <property type="entry name" value="Leucine Aminopeptidase, subunit E, domain 1"/>
    <property type="match status" value="1"/>
</dbReference>
<name>A0A328U129_9BACL</name>
<organism evidence="11 12">
    <name type="scientific">Paenibacillus montanisoli</name>
    <dbReference type="NCBI Taxonomy" id="2081970"/>
    <lineage>
        <taxon>Bacteria</taxon>
        <taxon>Bacillati</taxon>
        <taxon>Bacillota</taxon>
        <taxon>Bacilli</taxon>
        <taxon>Bacillales</taxon>
        <taxon>Paenibacillaceae</taxon>
        <taxon>Paenibacillus</taxon>
    </lineage>
</organism>
<dbReference type="Proteomes" id="UP000249260">
    <property type="component" value="Unassembled WGS sequence"/>
</dbReference>
<comment type="caution">
    <text evidence="11">The sequence shown here is derived from an EMBL/GenBank/DDBJ whole genome shotgun (WGS) entry which is preliminary data.</text>
</comment>
<dbReference type="SUPFAM" id="SSF52949">
    <property type="entry name" value="Macro domain-like"/>
    <property type="match status" value="1"/>
</dbReference>
<dbReference type="Pfam" id="PF02789">
    <property type="entry name" value="Peptidase_M17_N"/>
    <property type="match status" value="1"/>
</dbReference>
<dbReference type="CDD" id="cd00433">
    <property type="entry name" value="Peptidase_M17"/>
    <property type="match status" value="1"/>
</dbReference>
<evidence type="ECO:0000256" key="5">
    <source>
        <dbReference type="ARBA" id="ARBA00033172"/>
    </source>
</evidence>
<dbReference type="GO" id="GO:0030145">
    <property type="term" value="F:manganese ion binding"/>
    <property type="evidence" value="ECO:0007669"/>
    <property type="project" value="InterPro"/>
</dbReference>
<evidence type="ECO:0000256" key="8">
    <source>
        <dbReference type="ARBA" id="ARBA00050061"/>
    </source>
</evidence>
<dbReference type="InterPro" id="IPR008283">
    <property type="entry name" value="Peptidase_M17_N"/>
</dbReference>
<evidence type="ECO:0000256" key="3">
    <source>
        <dbReference type="ARBA" id="ARBA00022670"/>
    </source>
</evidence>
<reference evidence="11 12" key="1">
    <citation type="submission" date="2018-06" db="EMBL/GenBank/DDBJ databases">
        <title>Paenibacillus montanisoli sp. nov., isolated from mountain area soil.</title>
        <authorList>
            <person name="Wu M."/>
        </authorList>
    </citation>
    <scope>NUCLEOTIDE SEQUENCE [LARGE SCALE GENOMIC DNA]</scope>
    <source>
        <strain evidence="11 12">RA17</strain>
    </source>
</reference>
<evidence type="ECO:0000256" key="2">
    <source>
        <dbReference type="ARBA" id="ARBA00022438"/>
    </source>
</evidence>
<evidence type="ECO:0000313" key="12">
    <source>
        <dbReference type="Proteomes" id="UP000249260"/>
    </source>
</evidence>
<dbReference type="PANTHER" id="PTHR11963:SF20">
    <property type="entry name" value="PEPTIDASE B"/>
    <property type="match status" value="1"/>
</dbReference>
<comment type="function">
    <text evidence="6">Presumably involved in the processing and regular turnover of intracellular proteins. Catalyzes the removal of unsubstituted N-terminal amino acids from various peptides.</text>
</comment>
<evidence type="ECO:0000256" key="7">
    <source>
        <dbReference type="ARBA" id="ARBA00050021"/>
    </source>
</evidence>
<sequence>MDRSRGRRGCPMNHFRLGGPPDDGRTVIIPVCVEGLPDIKRARARLGTAALLPNMAARHAVTWFYGYGGEPDILLVGLGEAAKLQPAVIREAAGNAGRALLKERRSEAAVSFEGLVSSVRSGSCRPEDISAWVEGWMLGTYTFDKYKAKPGGEHGIVHVQLNCEDGPEWQAAVQLGSIRAEGTIWARDMANEPPNYLRPRDLAERAAARFAGTEATVKVYEGEELDRMGFTGLMAVGKGSAYPPVFLEIRYCTDETKPLIALIGKGITFDTGGISLKRDNDISDMRMDMAGAAGVLGALDILVRSGAPANVAVLVPSAENSPSDRSLLPGEVIRYANGVTVQVGNTDSEGRLILADALIYAHRIGAAQAIDMATLTYSVVGALGSRVAGLLGDNQLAQSLRTAGEPFGERVWQLPLVDDYEAYLDSDYADTSNISKVGEAGTITAALFLRKFVHPDLAWAHIDMNGPKESSSAKGEFATGATGFGARMLSAYITGIPEV</sequence>
<dbReference type="PANTHER" id="PTHR11963">
    <property type="entry name" value="LEUCINE AMINOPEPTIDASE-RELATED"/>
    <property type="match status" value="1"/>
</dbReference>
<keyword evidence="4" id="KW-0378">Hydrolase</keyword>
<evidence type="ECO:0000259" key="9">
    <source>
        <dbReference type="Pfam" id="PF00883"/>
    </source>
</evidence>
<dbReference type="InterPro" id="IPR011356">
    <property type="entry name" value="Leucine_aapep/pepB"/>
</dbReference>
<feature type="domain" description="Cytosol aminopeptidase" evidence="9">
    <location>
        <begin position="185"/>
        <end position="489"/>
    </location>
</feature>
<dbReference type="Gene3D" id="3.40.630.10">
    <property type="entry name" value="Zn peptidases"/>
    <property type="match status" value="1"/>
</dbReference>
<accession>A0A328U129</accession>
<gene>
    <name evidence="11" type="ORF">DL346_21110</name>
</gene>
<dbReference type="EMBL" id="QLUW01000004">
    <property type="protein sequence ID" value="RAP74565.1"/>
    <property type="molecule type" value="Genomic_DNA"/>
</dbReference>
<dbReference type="GO" id="GO:0005737">
    <property type="term" value="C:cytoplasm"/>
    <property type="evidence" value="ECO:0007669"/>
    <property type="project" value="InterPro"/>
</dbReference>
<evidence type="ECO:0000259" key="10">
    <source>
        <dbReference type="Pfam" id="PF02789"/>
    </source>
</evidence>
<dbReference type="GO" id="GO:0070006">
    <property type="term" value="F:metalloaminopeptidase activity"/>
    <property type="evidence" value="ECO:0007669"/>
    <property type="project" value="InterPro"/>
</dbReference>
<feature type="domain" description="Peptidase M17 leucyl aminopeptidase N-terminal" evidence="10">
    <location>
        <begin position="70"/>
        <end position="150"/>
    </location>
</feature>
<dbReference type="InterPro" id="IPR000819">
    <property type="entry name" value="Peptidase_M17_C"/>
</dbReference>
<comment type="similarity">
    <text evidence="1">Belongs to the peptidase M17 family.</text>
</comment>
<keyword evidence="3" id="KW-0645">Protease</keyword>
<dbReference type="PRINTS" id="PR00481">
    <property type="entry name" value="LAMNOPPTDASE"/>
</dbReference>
<dbReference type="Pfam" id="PF00883">
    <property type="entry name" value="Peptidase_M17"/>
    <property type="match status" value="1"/>
</dbReference>
<evidence type="ECO:0000313" key="11">
    <source>
        <dbReference type="EMBL" id="RAP74565.1"/>
    </source>
</evidence>
<keyword evidence="2" id="KW-0031">Aminopeptidase</keyword>
<evidence type="ECO:0000256" key="6">
    <source>
        <dbReference type="ARBA" id="ARBA00049972"/>
    </source>
</evidence>
<keyword evidence="12" id="KW-1185">Reference proteome</keyword>
<dbReference type="InterPro" id="IPR043472">
    <property type="entry name" value="Macro_dom-like"/>
</dbReference>
<evidence type="ECO:0000256" key="1">
    <source>
        <dbReference type="ARBA" id="ARBA00009528"/>
    </source>
</evidence>
<dbReference type="SUPFAM" id="SSF53187">
    <property type="entry name" value="Zn-dependent exopeptidases"/>
    <property type="match status" value="1"/>
</dbReference>